<reference evidence="2" key="2">
    <citation type="journal article" date="2015" name="Fish Shellfish Immunol.">
        <title>Early steps in the European eel (Anguilla anguilla)-Vibrio vulnificus interaction in the gills: Role of the RtxA13 toxin.</title>
        <authorList>
            <person name="Callol A."/>
            <person name="Pajuelo D."/>
            <person name="Ebbesson L."/>
            <person name="Teles M."/>
            <person name="MacKenzie S."/>
            <person name="Amaro C."/>
        </authorList>
    </citation>
    <scope>NUCLEOTIDE SEQUENCE</scope>
</reference>
<protein>
    <submittedName>
        <fullName evidence="2">Uncharacterized protein</fullName>
    </submittedName>
</protein>
<organism evidence="2">
    <name type="scientific">Anguilla anguilla</name>
    <name type="common">European freshwater eel</name>
    <name type="synonym">Muraena anguilla</name>
    <dbReference type="NCBI Taxonomy" id="7936"/>
    <lineage>
        <taxon>Eukaryota</taxon>
        <taxon>Metazoa</taxon>
        <taxon>Chordata</taxon>
        <taxon>Craniata</taxon>
        <taxon>Vertebrata</taxon>
        <taxon>Euteleostomi</taxon>
        <taxon>Actinopterygii</taxon>
        <taxon>Neopterygii</taxon>
        <taxon>Teleostei</taxon>
        <taxon>Anguilliformes</taxon>
        <taxon>Anguillidae</taxon>
        <taxon>Anguilla</taxon>
    </lineage>
</organism>
<proteinExistence type="predicted"/>
<name>A0A0E9RMQ3_ANGAN</name>
<evidence type="ECO:0000256" key="1">
    <source>
        <dbReference type="SAM" id="MobiDB-lite"/>
    </source>
</evidence>
<sequence length="49" mass="5331">MLPPLHFVFPRQPSYSDSFSKTDKKGTVLGKTLISSSSKTGPPSDPRLP</sequence>
<reference evidence="2" key="1">
    <citation type="submission" date="2014-11" db="EMBL/GenBank/DDBJ databases">
        <authorList>
            <person name="Amaro Gonzalez C."/>
        </authorList>
    </citation>
    <scope>NUCLEOTIDE SEQUENCE</scope>
</reference>
<dbReference type="AlphaFoldDB" id="A0A0E9RMQ3"/>
<feature type="region of interest" description="Disordered" evidence="1">
    <location>
        <begin position="30"/>
        <end position="49"/>
    </location>
</feature>
<evidence type="ECO:0000313" key="2">
    <source>
        <dbReference type="EMBL" id="JAH30344.1"/>
    </source>
</evidence>
<accession>A0A0E9RMQ3</accession>
<dbReference type="EMBL" id="GBXM01078233">
    <property type="protein sequence ID" value="JAH30344.1"/>
    <property type="molecule type" value="Transcribed_RNA"/>
</dbReference>